<feature type="transmembrane region" description="Helical" evidence="1">
    <location>
        <begin position="285"/>
        <end position="307"/>
    </location>
</feature>
<dbReference type="WBParaSite" id="PTRK_0001760900.1">
    <property type="protein sequence ID" value="PTRK_0001760900.1"/>
    <property type="gene ID" value="PTRK_0001760900"/>
</dbReference>
<dbReference type="PANTHER" id="PTHR22943">
    <property type="entry name" value="7-TRANSMEMBRANE DOMAIN RECEPTOR C.ELEGANS"/>
    <property type="match status" value="1"/>
</dbReference>
<feature type="transmembrane region" description="Helical" evidence="1">
    <location>
        <begin position="21"/>
        <end position="41"/>
    </location>
</feature>
<feature type="transmembrane region" description="Helical" evidence="1">
    <location>
        <begin position="53"/>
        <end position="74"/>
    </location>
</feature>
<feature type="transmembrane region" description="Helical" evidence="1">
    <location>
        <begin position="254"/>
        <end position="279"/>
    </location>
</feature>
<dbReference type="Pfam" id="PF10326">
    <property type="entry name" value="7TM_GPCR_Str"/>
    <property type="match status" value="1"/>
</dbReference>
<keyword evidence="1" id="KW-1133">Transmembrane helix</keyword>
<feature type="transmembrane region" description="Helical" evidence="1">
    <location>
        <begin position="98"/>
        <end position="121"/>
    </location>
</feature>
<feature type="transmembrane region" description="Helical" evidence="1">
    <location>
        <begin position="141"/>
        <end position="160"/>
    </location>
</feature>
<sequence>MVNYTDTFIHKLRIVSWYTDLIAEISGLGLNLFLIGIVMTISNKEFKNYRRILLTTSIFDIIFSIFTFPCGMSMEPANKYFITWTHGSLRNFSLEVRLAVVITIIGTFYITILNTAIVFYYRYLLITQETIMSKWRYFRLMLFNVIWNAIGAIIWGYALISPPSSGKKEAMETLGEEFFYNFDGTVTEFFILQPVSIAGMCALVHNTITCTFVVLVVIKTYKGIQDTLKKSSSKMTSKSKNLQKQLNMTMILQALTPLILCVVPVLTMVFCCFLKVLLYGISSTFFITFMYVPALNAIICLVCVKVCRKKMCNLFMKKSSQTTVSSVAGKG</sequence>
<dbReference type="SUPFAM" id="SSF81321">
    <property type="entry name" value="Family A G protein-coupled receptor-like"/>
    <property type="match status" value="1"/>
</dbReference>
<dbReference type="Proteomes" id="UP000038045">
    <property type="component" value="Unplaced"/>
</dbReference>
<evidence type="ECO:0000256" key="1">
    <source>
        <dbReference type="SAM" id="Phobius"/>
    </source>
</evidence>
<dbReference type="PANTHER" id="PTHR22943:SF248">
    <property type="entry name" value="SEVEN TM RECEPTOR"/>
    <property type="match status" value="1"/>
</dbReference>
<organism evidence="2 3">
    <name type="scientific">Parastrongyloides trichosuri</name>
    <name type="common">Possum-specific nematode worm</name>
    <dbReference type="NCBI Taxonomy" id="131310"/>
    <lineage>
        <taxon>Eukaryota</taxon>
        <taxon>Metazoa</taxon>
        <taxon>Ecdysozoa</taxon>
        <taxon>Nematoda</taxon>
        <taxon>Chromadorea</taxon>
        <taxon>Rhabditida</taxon>
        <taxon>Tylenchina</taxon>
        <taxon>Panagrolaimomorpha</taxon>
        <taxon>Strongyloidoidea</taxon>
        <taxon>Strongyloididae</taxon>
        <taxon>Parastrongyloides</taxon>
    </lineage>
</organism>
<keyword evidence="2" id="KW-1185">Reference proteome</keyword>
<reference evidence="3" key="1">
    <citation type="submission" date="2017-02" db="UniProtKB">
        <authorList>
            <consortium name="WormBaseParasite"/>
        </authorList>
    </citation>
    <scope>IDENTIFICATION</scope>
</reference>
<accession>A0A0N5A6I6</accession>
<name>A0A0N5A6I6_PARTI</name>
<dbReference type="InterPro" id="IPR019428">
    <property type="entry name" value="7TM_GPCR_serpentine_rcpt_Str"/>
</dbReference>
<evidence type="ECO:0000313" key="2">
    <source>
        <dbReference type="Proteomes" id="UP000038045"/>
    </source>
</evidence>
<proteinExistence type="predicted"/>
<evidence type="ECO:0000313" key="3">
    <source>
        <dbReference type="WBParaSite" id="PTRK_0001760900.1"/>
    </source>
</evidence>
<dbReference type="AlphaFoldDB" id="A0A0N5A6I6"/>
<protein>
    <submittedName>
        <fullName evidence="3">G_PROTEIN_RECEP_F1_2 domain-containing protein</fullName>
    </submittedName>
</protein>
<keyword evidence="1" id="KW-0812">Transmembrane</keyword>
<keyword evidence="1" id="KW-0472">Membrane</keyword>
<feature type="transmembrane region" description="Helical" evidence="1">
    <location>
        <begin position="197"/>
        <end position="218"/>
    </location>
</feature>